<dbReference type="InterPro" id="IPR001789">
    <property type="entry name" value="Sig_transdc_resp-reg_receiver"/>
</dbReference>
<dbReference type="PANTHER" id="PTHR44520:SF2">
    <property type="entry name" value="RESPONSE REGULATOR RCP1"/>
    <property type="match status" value="1"/>
</dbReference>
<dbReference type="Proteomes" id="UP000018857">
    <property type="component" value="Unassembled WGS sequence"/>
</dbReference>
<dbReference type="InterPro" id="IPR052893">
    <property type="entry name" value="TCS_response_regulator"/>
</dbReference>
<protein>
    <submittedName>
        <fullName evidence="3">Chemotaxis protein CheY</fullName>
    </submittedName>
</protein>
<dbReference type="Gene3D" id="3.40.50.2300">
    <property type="match status" value="1"/>
</dbReference>
<feature type="modified residue" description="4-aspartylphosphate" evidence="1">
    <location>
        <position position="64"/>
    </location>
</feature>
<sequence>MINDLSILIVEDDDVAAESISRSLRKVSSDMKLVYAEHGQMALDILNGAHPTRKLSSPFLVLLDLNMPVMNGFEFLEAVRDSPDLQNAVIFILTTSNDDNDRARAYDNNVAGYMVKSAVGPQFAKLAILLNAYKEAVEPNH</sequence>
<dbReference type="PROSITE" id="PS50110">
    <property type="entry name" value="RESPONSE_REGULATORY"/>
    <property type="match status" value="1"/>
</dbReference>
<name>W1S0D8_9GAMM</name>
<evidence type="ECO:0000313" key="3">
    <source>
        <dbReference type="EMBL" id="ETI62525.1"/>
    </source>
</evidence>
<keyword evidence="4" id="KW-1185">Reference proteome</keyword>
<dbReference type="PANTHER" id="PTHR44520">
    <property type="entry name" value="RESPONSE REGULATOR RCP1-RELATED"/>
    <property type="match status" value="1"/>
</dbReference>
<reference evidence="3 4" key="1">
    <citation type="journal article" date="2014" name="Genome Announc.">
        <title>Draft Genome Sequence of Marinomonas sp. Strain D104, a Polycyclic Aromatic Hydrocarbon-Degrading Bacterium from the Deep-Sea Sediment of the Arctic Ocean.</title>
        <authorList>
            <person name="Dong C."/>
            <person name="Bai X."/>
            <person name="Lai Q."/>
            <person name="Xie Y."/>
            <person name="Chen X."/>
            <person name="Shao Z."/>
        </authorList>
    </citation>
    <scope>NUCLEOTIDE SEQUENCE [LARGE SCALE GENOMIC DNA]</scope>
    <source>
        <strain evidence="3 4">D104</strain>
    </source>
</reference>
<evidence type="ECO:0000313" key="4">
    <source>
        <dbReference type="Proteomes" id="UP000018857"/>
    </source>
</evidence>
<dbReference type="EMBL" id="AYOZ01000001">
    <property type="protein sequence ID" value="ETI62525.1"/>
    <property type="molecule type" value="Genomic_DNA"/>
</dbReference>
<dbReference type="AlphaFoldDB" id="W1S0D8"/>
<gene>
    <name evidence="3" type="ORF">D104_01920</name>
</gene>
<dbReference type="OrthoDB" id="9793549at2"/>
<feature type="domain" description="Response regulatory" evidence="2">
    <location>
        <begin position="6"/>
        <end position="131"/>
    </location>
</feature>
<dbReference type="STRING" id="1208321.D104_01920"/>
<dbReference type="CDD" id="cd17557">
    <property type="entry name" value="REC_Rcp-like"/>
    <property type="match status" value="1"/>
</dbReference>
<accession>W1S0D8</accession>
<dbReference type="eggNOG" id="COG2197">
    <property type="taxonomic scope" value="Bacteria"/>
</dbReference>
<dbReference type="RefSeq" id="WP_024022607.1">
    <property type="nucleotide sequence ID" value="NZ_AYOZ01000001.1"/>
</dbReference>
<dbReference type="Pfam" id="PF00072">
    <property type="entry name" value="Response_reg"/>
    <property type="match status" value="1"/>
</dbReference>
<dbReference type="GO" id="GO:0000160">
    <property type="term" value="P:phosphorelay signal transduction system"/>
    <property type="evidence" value="ECO:0007669"/>
    <property type="project" value="InterPro"/>
</dbReference>
<comment type="caution">
    <text evidence="3">The sequence shown here is derived from an EMBL/GenBank/DDBJ whole genome shotgun (WGS) entry which is preliminary data.</text>
</comment>
<dbReference type="InterPro" id="IPR011006">
    <property type="entry name" value="CheY-like_superfamily"/>
</dbReference>
<keyword evidence="1" id="KW-0597">Phosphoprotein</keyword>
<evidence type="ECO:0000259" key="2">
    <source>
        <dbReference type="PROSITE" id="PS50110"/>
    </source>
</evidence>
<dbReference type="SUPFAM" id="SSF52172">
    <property type="entry name" value="CheY-like"/>
    <property type="match status" value="1"/>
</dbReference>
<proteinExistence type="predicted"/>
<evidence type="ECO:0000256" key="1">
    <source>
        <dbReference type="PROSITE-ProRule" id="PRU00169"/>
    </source>
</evidence>
<dbReference type="PATRIC" id="fig|1208321.3.peg.393"/>
<dbReference type="SMART" id="SM00448">
    <property type="entry name" value="REC"/>
    <property type="match status" value="1"/>
</dbReference>
<organism evidence="3 4">
    <name type="scientific">Marinomonas profundimaris</name>
    <dbReference type="NCBI Taxonomy" id="1208321"/>
    <lineage>
        <taxon>Bacteria</taxon>
        <taxon>Pseudomonadati</taxon>
        <taxon>Pseudomonadota</taxon>
        <taxon>Gammaproteobacteria</taxon>
        <taxon>Oceanospirillales</taxon>
        <taxon>Oceanospirillaceae</taxon>
        <taxon>Marinomonas</taxon>
    </lineage>
</organism>